<gene>
    <name evidence="1" type="ORF">EVAR_50972_1</name>
</gene>
<dbReference type="EMBL" id="BGZK01000791">
    <property type="protein sequence ID" value="GBP60608.1"/>
    <property type="molecule type" value="Genomic_DNA"/>
</dbReference>
<sequence length="120" mass="13680">MKLVYSGKKKDECRINAVEMRSQSSKCGVSLTDRCRNSDVRERCGLKEDVETREEKRTDTRSTLPRKRHAIKGLRRLLARSASVGVDSLRNGHTVDRLNHTDLSLSHHSSYRVREVTGSL</sequence>
<accession>A0A4C1X9X1</accession>
<dbReference type="OrthoDB" id="425681at2759"/>
<dbReference type="AlphaFoldDB" id="A0A4C1X9X1"/>
<name>A0A4C1X9X1_EUMVA</name>
<proteinExistence type="predicted"/>
<organism evidence="1 2">
    <name type="scientific">Eumeta variegata</name>
    <name type="common">Bagworm moth</name>
    <name type="synonym">Eumeta japonica</name>
    <dbReference type="NCBI Taxonomy" id="151549"/>
    <lineage>
        <taxon>Eukaryota</taxon>
        <taxon>Metazoa</taxon>
        <taxon>Ecdysozoa</taxon>
        <taxon>Arthropoda</taxon>
        <taxon>Hexapoda</taxon>
        <taxon>Insecta</taxon>
        <taxon>Pterygota</taxon>
        <taxon>Neoptera</taxon>
        <taxon>Endopterygota</taxon>
        <taxon>Lepidoptera</taxon>
        <taxon>Glossata</taxon>
        <taxon>Ditrysia</taxon>
        <taxon>Tineoidea</taxon>
        <taxon>Psychidae</taxon>
        <taxon>Oiketicinae</taxon>
        <taxon>Eumeta</taxon>
    </lineage>
</organism>
<evidence type="ECO:0000313" key="2">
    <source>
        <dbReference type="Proteomes" id="UP000299102"/>
    </source>
</evidence>
<keyword evidence="2" id="KW-1185">Reference proteome</keyword>
<comment type="caution">
    <text evidence="1">The sequence shown here is derived from an EMBL/GenBank/DDBJ whole genome shotgun (WGS) entry which is preliminary data.</text>
</comment>
<protein>
    <submittedName>
        <fullName evidence="1">Uncharacterized protein</fullName>
    </submittedName>
</protein>
<evidence type="ECO:0000313" key="1">
    <source>
        <dbReference type="EMBL" id="GBP60608.1"/>
    </source>
</evidence>
<reference evidence="1 2" key="1">
    <citation type="journal article" date="2019" name="Commun. Biol.">
        <title>The bagworm genome reveals a unique fibroin gene that provides high tensile strength.</title>
        <authorList>
            <person name="Kono N."/>
            <person name="Nakamura H."/>
            <person name="Ohtoshi R."/>
            <person name="Tomita M."/>
            <person name="Numata K."/>
            <person name="Arakawa K."/>
        </authorList>
    </citation>
    <scope>NUCLEOTIDE SEQUENCE [LARGE SCALE GENOMIC DNA]</scope>
</reference>
<dbReference type="Proteomes" id="UP000299102">
    <property type="component" value="Unassembled WGS sequence"/>
</dbReference>